<comment type="caution">
    <text evidence="3">The sequence shown here is derived from an EMBL/GenBank/DDBJ whole genome shotgun (WGS) entry which is preliminary data.</text>
</comment>
<feature type="transmembrane region" description="Helical" evidence="1">
    <location>
        <begin position="280"/>
        <end position="305"/>
    </location>
</feature>
<name>A0A511Z674_9BACL</name>
<dbReference type="AlphaFoldDB" id="A0A511Z674"/>
<dbReference type="RefSeq" id="WP_147056410.1">
    <property type="nucleotide sequence ID" value="NZ_BJYL01000016.1"/>
</dbReference>
<evidence type="ECO:0000313" key="3">
    <source>
        <dbReference type="EMBL" id="GEN82947.1"/>
    </source>
</evidence>
<sequence length="397" mass="44834">MRVTPTTIGNRIDALDMLRGFALLGILIANMLTFHSPYFYIDPHSYFSTPGDMASYKIINIFVEASFYPIFAMLFGYGLNMQYEKAIANRTSYVPMMARRLGILMGIGLIHALFVWSGDVLFSYALMGFIMLAAVRIPKRWLMWIAAIVYLIPTLLFIGLIYALYKLDPNQLMDGFVDIQQIELAITAYAHGSYGEALVFRMTEWLLVGFANSLLGVFMILPLIMIGAAFSKRKLFERAAEWKGRIAVVGLIALVAGVFIKSWPYIDGHNYYNTLIQQLIGGPILAIGYACVIILLCQLPIFMTIFRPISKAGRMSLTTYLTQSIVATLLFYGYGFGLYGKVDIETGSLIAVGIFVIQVIFAELWLLKFRMGPFEWLWRKGTYGKSMPKKEEKQQVL</sequence>
<accession>A0A511Z674</accession>
<reference evidence="3 4" key="1">
    <citation type="submission" date="2019-07" db="EMBL/GenBank/DDBJ databases">
        <title>Whole genome shotgun sequence of Sporosarcina luteola NBRC 105378.</title>
        <authorList>
            <person name="Hosoyama A."/>
            <person name="Uohara A."/>
            <person name="Ohji S."/>
            <person name="Ichikawa N."/>
        </authorList>
    </citation>
    <scope>NUCLEOTIDE SEQUENCE [LARGE SCALE GENOMIC DNA]</scope>
    <source>
        <strain evidence="3 4">NBRC 105378</strain>
    </source>
</reference>
<keyword evidence="4" id="KW-1185">Reference proteome</keyword>
<dbReference type="PANTHER" id="PTHR30590">
    <property type="entry name" value="INNER MEMBRANE PROTEIN"/>
    <property type="match status" value="1"/>
</dbReference>
<dbReference type="Proteomes" id="UP000321901">
    <property type="component" value="Unassembled WGS sequence"/>
</dbReference>
<protein>
    <recommendedName>
        <fullName evidence="2">DUF418 domain-containing protein</fullName>
    </recommendedName>
</protein>
<feature type="transmembrane region" description="Helical" evidence="1">
    <location>
        <begin position="242"/>
        <end position="260"/>
    </location>
</feature>
<dbReference type="InterPro" id="IPR052529">
    <property type="entry name" value="Bact_Transport_Assoc"/>
</dbReference>
<dbReference type="EMBL" id="BJYL01000016">
    <property type="protein sequence ID" value="GEN82947.1"/>
    <property type="molecule type" value="Genomic_DNA"/>
</dbReference>
<feature type="transmembrane region" description="Helical" evidence="1">
    <location>
        <begin position="21"/>
        <end position="41"/>
    </location>
</feature>
<evidence type="ECO:0000313" key="4">
    <source>
        <dbReference type="Proteomes" id="UP000321901"/>
    </source>
</evidence>
<feature type="transmembrane region" description="Helical" evidence="1">
    <location>
        <begin position="348"/>
        <end position="367"/>
    </location>
</feature>
<dbReference type="PANTHER" id="PTHR30590:SF2">
    <property type="entry name" value="INNER MEMBRANE PROTEIN"/>
    <property type="match status" value="1"/>
</dbReference>
<keyword evidence="1" id="KW-0472">Membrane</keyword>
<feature type="transmembrane region" description="Helical" evidence="1">
    <location>
        <begin position="205"/>
        <end position="230"/>
    </location>
</feature>
<dbReference type="Pfam" id="PF04235">
    <property type="entry name" value="DUF418"/>
    <property type="match status" value="1"/>
</dbReference>
<dbReference type="InterPro" id="IPR007349">
    <property type="entry name" value="DUF418"/>
</dbReference>
<evidence type="ECO:0000256" key="1">
    <source>
        <dbReference type="SAM" id="Phobius"/>
    </source>
</evidence>
<keyword evidence="1" id="KW-1133">Transmembrane helix</keyword>
<feature type="domain" description="DUF418" evidence="2">
    <location>
        <begin position="232"/>
        <end position="385"/>
    </location>
</feature>
<feature type="transmembrane region" description="Helical" evidence="1">
    <location>
        <begin position="97"/>
        <end position="114"/>
    </location>
</feature>
<proteinExistence type="predicted"/>
<organism evidence="3 4">
    <name type="scientific">Sporosarcina luteola</name>
    <dbReference type="NCBI Taxonomy" id="582850"/>
    <lineage>
        <taxon>Bacteria</taxon>
        <taxon>Bacillati</taxon>
        <taxon>Bacillota</taxon>
        <taxon>Bacilli</taxon>
        <taxon>Bacillales</taxon>
        <taxon>Caryophanaceae</taxon>
        <taxon>Sporosarcina</taxon>
    </lineage>
</organism>
<feature type="transmembrane region" description="Helical" evidence="1">
    <location>
        <begin position="317"/>
        <end position="336"/>
    </location>
</feature>
<dbReference type="OrthoDB" id="9807744at2"/>
<feature type="transmembrane region" description="Helical" evidence="1">
    <location>
        <begin position="53"/>
        <end position="77"/>
    </location>
</feature>
<keyword evidence="1" id="KW-0812">Transmembrane</keyword>
<evidence type="ECO:0000259" key="2">
    <source>
        <dbReference type="Pfam" id="PF04235"/>
    </source>
</evidence>
<gene>
    <name evidence="3" type="ORF">SLU01_12590</name>
</gene>
<feature type="transmembrane region" description="Helical" evidence="1">
    <location>
        <begin position="144"/>
        <end position="165"/>
    </location>
</feature>